<comment type="caution">
    <text evidence="3">The sequence shown here is derived from an EMBL/GenBank/DDBJ whole genome shotgun (WGS) entry which is preliminary data.</text>
</comment>
<feature type="compositionally biased region" description="Basic and acidic residues" evidence="1">
    <location>
        <begin position="1157"/>
        <end position="1166"/>
    </location>
</feature>
<gene>
    <name evidence="3" type="ORF">GPECTOR_38g337</name>
</gene>
<feature type="region of interest" description="Disordered" evidence="1">
    <location>
        <begin position="1083"/>
        <end position="1188"/>
    </location>
</feature>
<feature type="transmembrane region" description="Helical" evidence="2">
    <location>
        <begin position="1049"/>
        <end position="1072"/>
    </location>
</feature>
<evidence type="ECO:0000313" key="3">
    <source>
        <dbReference type="EMBL" id="KXZ47100.1"/>
    </source>
</evidence>
<dbReference type="OrthoDB" id="552603at2759"/>
<proteinExistence type="predicted"/>
<reference evidence="4" key="1">
    <citation type="journal article" date="2016" name="Nat. Commun.">
        <title>The Gonium pectorale genome demonstrates co-option of cell cycle regulation during the evolution of multicellularity.</title>
        <authorList>
            <person name="Hanschen E.R."/>
            <person name="Marriage T.N."/>
            <person name="Ferris P.J."/>
            <person name="Hamaji T."/>
            <person name="Toyoda A."/>
            <person name="Fujiyama A."/>
            <person name="Neme R."/>
            <person name="Noguchi H."/>
            <person name="Minakuchi Y."/>
            <person name="Suzuki M."/>
            <person name="Kawai-Toyooka H."/>
            <person name="Smith D.R."/>
            <person name="Sparks H."/>
            <person name="Anderson J."/>
            <person name="Bakaric R."/>
            <person name="Luria V."/>
            <person name="Karger A."/>
            <person name="Kirschner M.W."/>
            <person name="Durand P.M."/>
            <person name="Michod R.E."/>
            <person name="Nozaki H."/>
            <person name="Olson B.J."/>
        </authorList>
    </citation>
    <scope>NUCLEOTIDE SEQUENCE [LARGE SCALE GENOMIC DNA]</scope>
    <source>
        <strain evidence="4">NIES-2863</strain>
    </source>
</reference>
<evidence type="ECO:0000313" key="4">
    <source>
        <dbReference type="Proteomes" id="UP000075714"/>
    </source>
</evidence>
<feature type="compositionally biased region" description="Low complexity" evidence="1">
    <location>
        <begin position="1566"/>
        <end position="1595"/>
    </location>
</feature>
<sequence>MAQDIASLFKASVGDTEQSGLDGLELLGNGYTPLSDDEGRFGTWLSQLHPLTSDELDKRISQAQSAASDLPAGGAAGGSASSAADGAATAGGGRPSCLQYKDAVLDRIERALRASLSWVVQQGAVDFGFLGDDVPDCSPNCAFTNPNSPYGLTLLPEPPFEAQRRSVGARPRQDRGVTPPSLANASASLVPGLAPIYQLLRQEVVLVAGCTPPERASAYFGVTPYVHTVWNEESRKWVTVFGSMGDTASTISLAHRPTPPPPTAEVANASNAAALPLPLPPGTEPPAAVVVPRSRLASFPLRPSGSSMLQAAAASLGTFPTTRLGQRWMQRLTGGAGAMGQAAEPDAVSGAGAAAAAAAATAAASTGSSTAREFKPTPNAAFDEFFVAVMTASPAAAAAVTKVLQPVLESFAAGGAGGGPRINVLPIPGPEFSAGLGIDPRSSYYMMLLRSIVPAGALGPYFRPYAEAKPLRGWRLTPVLDLTALPEGTLAEAAAADGNGTAVTNSAGAAGGAVASGGGLFGMGMLQGVLGRPVVVGNLTDGAVVSPDLPLVALKDDRFGLPSVIPRRAAATGPLAATPAANGSNATAAAGGGRAALAGARRQAPAETWLEPAFQFLLQRVQEAHEQDFAQAWSLTTGDPLGALDPPIDWGLQCLQQMIDYCNGDNRDATYLSSFPYVTLNRPNSSALIVGANHAMTGTATYINIALSDPAFDSSEMAGSALPYLTSTPYELYAPYLYVVKYARNCGGQPYCKDVPTDGPRSAPLGRNLVATLRAYTSPATGVGPHADDLLKFMTVNLVNRGEARLGDVRARPTDPWLFARDGCASALLGQVLCAQGPDESCCRQVQKWTDTGCCRVLRVGPVNVTTPAGRSVSLGGGAAGGGSCVVGCNACLLTAFRTRLLRALNLAPEYLDTPTCQQPARSSGSLGLGRRQLQAAAKSCGEPSSEIFLPLRLPDGADAALYAYRLVDALNAWAEESDAAAAAAGSAAAAAAESSLQFCVPPYSDIAALLLPAAPVVDTTTSPQPSGGTVAGAAVVSGGGSGGGVKTLAAAAGAGFVGVAIGVAITALILVKRKRARQAAELAAESSTDTQSLDGQEGEDSESESRASRRPSEPHSAATSRQPSLSISNRSHSDLSIGGRRGSRPATATATARSAHHFDLESPRDGKRRSLSRPASAMVEPPPPPLAAEAAEWAPPTADSFVSNTVTMLMAPREHSTAASVRSALSALLPTFGGLLSRHGSVTGPGGPGRKRRLLMPGAIDAASICSSRRSTAVNSPITSGGGGAPTPAPAAPPFLGIQLTLTPPEPSAAPPSARGPAGWHAPAPLVLTLPPASPKGGVLTDAQVQFASPTSGTPEPAPAPPPVDPITPIAPPPPLTPRGEPAGTSDFVLRLPPPQLAPIGGVSGRSLFAAATKPREAVVIHHGSDSESDAPPAATAITTIAELPAALPKKAEAPKVQTLQVKSQDKKGKGKHRQGLEAGGPGSSSFKPSALPESAVLVLPNTEPEEEAKKKAAADMWTRGMSRFGRMARAALEPKEPNPLLPPPKPAKRFLDTIKQNLWTLDEAPPGGAATSEPTAAAAPAADAGPAPPTHGTWVFPSAAASSGRDAAEPAGGDVVTGGAWAFKRRSPVHPERLAEAVRARPEPEPAAPLERPVRVVRSNSFGGARGEDMTGGGAGGGEEGGVRRVPPRRRSSGGGLVEGAGGRPVPSGVGAKQRSLRRSSGGGAASARPPWRGGGARFHSWKRVM</sequence>
<feature type="compositionally biased region" description="Gly residues" evidence="1">
    <location>
        <begin position="1695"/>
        <end position="1705"/>
    </location>
</feature>
<accession>A0A150GCP3</accession>
<evidence type="ECO:0000256" key="1">
    <source>
        <dbReference type="SAM" id="MobiDB-lite"/>
    </source>
</evidence>
<protein>
    <submittedName>
        <fullName evidence="3">Uncharacterized protein</fullName>
    </submittedName>
</protein>
<feature type="region of interest" description="Disordered" evidence="1">
    <location>
        <begin position="1450"/>
        <end position="1491"/>
    </location>
</feature>
<evidence type="ECO:0000256" key="2">
    <source>
        <dbReference type="SAM" id="Phobius"/>
    </source>
</evidence>
<dbReference type="EMBL" id="LSYV01000039">
    <property type="protein sequence ID" value="KXZ47100.1"/>
    <property type="molecule type" value="Genomic_DNA"/>
</dbReference>
<keyword evidence="4" id="KW-1185">Reference proteome</keyword>
<feature type="compositionally biased region" description="Polar residues" evidence="1">
    <location>
        <begin position="1120"/>
        <end position="1131"/>
    </location>
</feature>
<keyword evidence="2" id="KW-0472">Membrane</keyword>
<feature type="region of interest" description="Disordered" evidence="1">
    <location>
        <begin position="1663"/>
        <end position="1748"/>
    </location>
</feature>
<organism evidence="3 4">
    <name type="scientific">Gonium pectorale</name>
    <name type="common">Green alga</name>
    <dbReference type="NCBI Taxonomy" id="33097"/>
    <lineage>
        <taxon>Eukaryota</taxon>
        <taxon>Viridiplantae</taxon>
        <taxon>Chlorophyta</taxon>
        <taxon>core chlorophytes</taxon>
        <taxon>Chlorophyceae</taxon>
        <taxon>CS clade</taxon>
        <taxon>Chlamydomonadales</taxon>
        <taxon>Volvocaceae</taxon>
        <taxon>Gonium</taxon>
    </lineage>
</organism>
<feature type="compositionally biased region" description="Low complexity" evidence="1">
    <location>
        <begin position="65"/>
        <end position="88"/>
    </location>
</feature>
<feature type="compositionally biased region" description="Basic and acidic residues" evidence="1">
    <location>
        <begin position="1104"/>
        <end position="1114"/>
    </location>
</feature>
<feature type="compositionally biased region" description="Gly residues" evidence="1">
    <location>
        <begin position="1672"/>
        <end position="1682"/>
    </location>
</feature>
<feature type="compositionally biased region" description="Low complexity" evidence="1">
    <location>
        <begin position="1145"/>
        <end position="1154"/>
    </location>
</feature>
<dbReference type="Proteomes" id="UP000075714">
    <property type="component" value="Unassembled WGS sequence"/>
</dbReference>
<feature type="region of interest" description="Disordered" evidence="1">
    <location>
        <begin position="1563"/>
        <end position="1617"/>
    </location>
</feature>
<keyword evidence="2" id="KW-1133">Transmembrane helix</keyword>
<name>A0A150GCP3_GONPE</name>
<feature type="region of interest" description="Disordered" evidence="1">
    <location>
        <begin position="60"/>
        <end position="93"/>
    </location>
</feature>
<keyword evidence="2" id="KW-0812">Transmembrane</keyword>